<evidence type="ECO:0000313" key="2">
    <source>
        <dbReference type="EMBL" id="QMT00131.1"/>
    </source>
</evidence>
<name>A0A7D7QY66_9ACTN</name>
<accession>A0A7D7QY66</accession>
<evidence type="ECO:0000313" key="3">
    <source>
        <dbReference type="Proteomes" id="UP000515663"/>
    </source>
</evidence>
<keyword evidence="1" id="KW-0812">Transmembrane</keyword>
<evidence type="ECO:0000256" key="1">
    <source>
        <dbReference type="SAM" id="Phobius"/>
    </source>
</evidence>
<keyword evidence="1" id="KW-1133">Transmembrane helix</keyword>
<organism evidence="2 3">
    <name type="scientific">Gordonia jinghuaiqii</name>
    <dbReference type="NCBI Taxonomy" id="2758710"/>
    <lineage>
        <taxon>Bacteria</taxon>
        <taxon>Bacillati</taxon>
        <taxon>Actinomycetota</taxon>
        <taxon>Actinomycetes</taxon>
        <taxon>Mycobacteriales</taxon>
        <taxon>Gordoniaceae</taxon>
        <taxon>Gordonia</taxon>
    </lineage>
</organism>
<proteinExistence type="predicted"/>
<dbReference type="AlphaFoldDB" id="A0A7D7QY66"/>
<dbReference type="Proteomes" id="UP000515663">
    <property type="component" value="Chromosome"/>
</dbReference>
<dbReference type="RefSeq" id="WP_219849383.1">
    <property type="nucleotide sequence ID" value="NZ_CP059491.1"/>
</dbReference>
<protein>
    <submittedName>
        <fullName evidence="2">Uncharacterized protein</fullName>
    </submittedName>
</protein>
<keyword evidence="1" id="KW-0472">Membrane</keyword>
<sequence length="89" mass="9498">MTTVFDVDPYRPAHRPARTVDVFGVRWPARKAHAVVAGLAVALLSLLAFGSPQFTAWVTAVTVLAVWWGERYLPGKAATAPASNPPGIS</sequence>
<reference evidence="3" key="1">
    <citation type="submission" date="2020-07" db="EMBL/GenBank/DDBJ databases">
        <title>novel species isolated from the respiratory tract of Marmot.</title>
        <authorList>
            <person name="Zhang G."/>
        </authorList>
    </citation>
    <scope>NUCLEOTIDE SEQUENCE [LARGE SCALE GENOMIC DNA]</scope>
    <source>
        <strain evidence="3">686</strain>
    </source>
</reference>
<gene>
    <name evidence="2" type="ORF">H1R19_14440</name>
</gene>
<dbReference type="EMBL" id="CP059491">
    <property type="protein sequence ID" value="QMT00131.1"/>
    <property type="molecule type" value="Genomic_DNA"/>
</dbReference>
<keyword evidence="3" id="KW-1185">Reference proteome</keyword>
<feature type="transmembrane region" description="Helical" evidence="1">
    <location>
        <begin position="35"/>
        <end position="68"/>
    </location>
</feature>
<dbReference type="KEGG" id="gji:H1R19_14440"/>